<keyword evidence="1" id="KW-1185">Reference proteome</keyword>
<protein>
    <submittedName>
        <fullName evidence="2">Uncharacterized protein LOC104587763</fullName>
    </submittedName>
</protein>
<dbReference type="RefSeq" id="XP_010243787.1">
    <property type="nucleotide sequence ID" value="XM_010245485.2"/>
</dbReference>
<dbReference type="KEGG" id="nnu:104587763"/>
<gene>
    <name evidence="2" type="primary">LOC104587763</name>
</gene>
<dbReference type="FunCoup" id="A0A1U7YTW0">
    <property type="interactions" value="38"/>
</dbReference>
<proteinExistence type="predicted"/>
<reference evidence="2" key="1">
    <citation type="submission" date="2025-08" db="UniProtKB">
        <authorList>
            <consortium name="RefSeq"/>
        </authorList>
    </citation>
    <scope>IDENTIFICATION</scope>
</reference>
<dbReference type="PANTHER" id="PTHR33782:SF13">
    <property type="entry name" value="BY GENSCAN AND GENEFINDER"/>
    <property type="match status" value="1"/>
</dbReference>
<sequence length="146" mass="16459">MHSASLCSPQAFALRPQHRKVGLRQGKGSAGKIMAAGKDDHDWDSSGRLVDESMIVLRKRIQEMKMMERNYEPPSDWTEWEKKYYASYDSCICRAVGLLQTQLMKTRPSLALGMVALVLLSVPTSMVMIVLRFMETANGVLSEIHL</sequence>
<dbReference type="OrthoDB" id="672819at2759"/>
<dbReference type="OMA" id="DWSEWEK"/>
<name>A0A1U7YTW0_NELNU</name>
<organism evidence="1 2">
    <name type="scientific">Nelumbo nucifera</name>
    <name type="common">Sacred lotus</name>
    <dbReference type="NCBI Taxonomy" id="4432"/>
    <lineage>
        <taxon>Eukaryota</taxon>
        <taxon>Viridiplantae</taxon>
        <taxon>Streptophyta</taxon>
        <taxon>Embryophyta</taxon>
        <taxon>Tracheophyta</taxon>
        <taxon>Spermatophyta</taxon>
        <taxon>Magnoliopsida</taxon>
        <taxon>Proteales</taxon>
        <taxon>Nelumbonaceae</taxon>
        <taxon>Nelumbo</taxon>
    </lineage>
</organism>
<accession>A0A1U7YTW0</accession>
<dbReference type="eggNOG" id="ENOG502S629">
    <property type="taxonomic scope" value="Eukaryota"/>
</dbReference>
<dbReference type="GeneID" id="104587763"/>
<dbReference type="PANTHER" id="PTHR33782">
    <property type="entry name" value="OS01G0121600 PROTEIN"/>
    <property type="match status" value="1"/>
</dbReference>
<evidence type="ECO:0000313" key="2">
    <source>
        <dbReference type="RefSeq" id="XP_010243787.1"/>
    </source>
</evidence>
<dbReference type="Proteomes" id="UP000189703">
    <property type="component" value="Unplaced"/>
</dbReference>
<evidence type="ECO:0000313" key="1">
    <source>
        <dbReference type="Proteomes" id="UP000189703"/>
    </source>
</evidence>
<dbReference type="AlphaFoldDB" id="A0A1U7YTW0"/>